<dbReference type="InterPro" id="IPR026870">
    <property type="entry name" value="Zinc_ribbon_dom"/>
</dbReference>
<keyword evidence="3" id="KW-1185">Reference proteome</keyword>
<evidence type="ECO:0000313" key="3">
    <source>
        <dbReference type="Proteomes" id="UP000003671"/>
    </source>
</evidence>
<feature type="domain" description="Zinc-ribbon" evidence="1">
    <location>
        <begin position="122"/>
        <end position="142"/>
    </location>
</feature>
<organism evidence="2 3">
    <name type="scientific">Mitsuokella multacida DSM 20544</name>
    <dbReference type="NCBI Taxonomy" id="500635"/>
    <lineage>
        <taxon>Bacteria</taxon>
        <taxon>Bacillati</taxon>
        <taxon>Bacillota</taxon>
        <taxon>Negativicutes</taxon>
        <taxon>Selenomonadales</taxon>
        <taxon>Selenomonadaceae</taxon>
        <taxon>Mitsuokella</taxon>
    </lineage>
</organism>
<sequence>MYKPLTVTAIYPFDKNPTRAEWDDYDYMMQRAGTSNKYVLVQEGPYDYYIYFAEDDPRFPDYLIGKLDAESVQKLLRKCPANRYKVSWRQNYYGDFIFRDGSRKLNVRAGGIFTLEVSHWVCPHCGQMLLDKDTTCKYCGKPRPGETIPTEQHGKGPVDSFVVPSYDEWVCQVCGTRNTTHNYCGECGARKGTNRLVVPSR</sequence>
<proteinExistence type="predicted"/>
<dbReference type="GeneID" id="93480688"/>
<dbReference type="RefSeq" id="WP_005839617.1">
    <property type="nucleotide sequence ID" value="NZ_GG697141.2"/>
</dbReference>
<dbReference type="STRING" id="500635.MITSMUL_03515"/>
<comment type="caution">
    <text evidence="2">The sequence shown here is derived from an EMBL/GenBank/DDBJ whole genome shotgun (WGS) entry which is preliminary data.</text>
</comment>
<reference evidence="2" key="1">
    <citation type="submission" date="2009-09" db="EMBL/GenBank/DDBJ databases">
        <authorList>
            <person name="Weinstock G."/>
            <person name="Sodergren E."/>
            <person name="Clifton S."/>
            <person name="Fulton L."/>
            <person name="Fulton B."/>
            <person name="Courtney L."/>
            <person name="Fronick C."/>
            <person name="Harrison M."/>
            <person name="Strong C."/>
            <person name="Farmer C."/>
            <person name="Delahaunty K."/>
            <person name="Markovic C."/>
            <person name="Hall O."/>
            <person name="Minx P."/>
            <person name="Tomlinson C."/>
            <person name="Mitreva M."/>
            <person name="Nelson J."/>
            <person name="Hou S."/>
            <person name="Wollam A."/>
            <person name="Pepin K.H."/>
            <person name="Johnson M."/>
            <person name="Bhonagiri V."/>
            <person name="Nash W.E."/>
            <person name="Warren W."/>
            <person name="Chinwalla A."/>
            <person name="Mardis E.R."/>
            <person name="Wilson R.K."/>
        </authorList>
    </citation>
    <scope>NUCLEOTIDE SEQUENCE [LARGE SCALE GENOMIC DNA]</scope>
    <source>
        <strain evidence="2">DSM 20544</strain>
    </source>
</reference>
<dbReference type="PATRIC" id="fig|500635.8.peg.913"/>
<dbReference type="AlphaFoldDB" id="C9KK17"/>
<dbReference type="EMBL" id="ABWK02000009">
    <property type="protein sequence ID" value="EEX69467.1"/>
    <property type="molecule type" value="Genomic_DNA"/>
</dbReference>
<evidence type="ECO:0000313" key="2">
    <source>
        <dbReference type="EMBL" id="EEX69467.1"/>
    </source>
</evidence>
<protein>
    <recommendedName>
        <fullName evidence="1">Zinc-ribbon domain-containing protein</fullName>
    </recommendedName>
</protein>
<dbReference type="HOGENOM" id="CLU_1359117_0_0_9"/>
<accession>C9KK17</accession>
<gene>
    <name evidence="2" type="ORF">MITSMUL_03515</name>
</gene>
<name>C9KK17_9FIRM</name>
<evidence type="ECO:0000259" key="1">
    <source>
        <dbReference type="Pfam" id="PF13240"/>
    </source>
</evidence>
<dbReference type="Pfam" id="PF13240">
    <property type="entry name" value="Zn_Ribbon_1"/>
    <property type="match status" value="1"/>
</dbReference>
<dbReference type="Proteomes" id="UP000003671">
    <property type="component" value="Unassembled WGS sequence"/>
</dbReference>